<name>A0A395LXD1_9BACT</name>
<accession>A0A395LXD1</accession>
<dbReference type="GO" id="GO:0016787">
    <property type="term" value="F:hydrolase activity"/>
    <property type="evidence" value="ECO:0007669"/>
    <property type="project" value="UniProtKB-KW"/>
</dbReference>
<evidence type="ECO:0000313" key="3">
    <source>
        <dbReference type="Proteomes" id="UP000266389"/>
    </source>
</evidence>
<dbReference type="EMBL" id="PHFL01000068">
    <property type="protein sequence ID" value="RFM23246.1"/>
    <property type="molecule type" value="Genomic_DNA"/>
</dbReference>
<dbReference type="PRINTS" id="PR00412">
    <property type="entry name" value="EPOXHYDRLASE"/>
</dbReference>
<keyword evidence="2" id="KW-0378">Hydrolase</keyword>
<dbReference type="PANTHER" id="PTHR43798:SF33">
    <property type="entry name" value="HYDROLASE, PUTATIVE (AFU_ORTHOLOGUE AFUA_2G14860)-RELATED"/>
    <property type="match status" value="1"/>
</dbReference>
<dbReference type="AlphaFoldDB" id="A0A395LXD1"/>
<dbReference type="PANTHER" id="PTHR43798">
    <property type="entry name" value="MONOACYLGLYCEROL LIPASE"/>
    <property type="match status" value="1"/>
</dbReference>
<reference evidence="2 3" key="1">
    <citation type="journal article" date="2011" name="ISME J.">
        <title>Community ecology of hot spring cyanobacterial mats: predominant populations and their functional potential.</title>
        <authorList>
            <person name="Klatt C.G."/>
            <person name="Wood J.M."/>
            <person name="Rusch D.B."/>
            <person name="Bateson M.M."/>
            <person name="Hamamura N."/>
            <person name="Heidelberg J.F."/>
            <person name="Grossman A.R."/>
            <person name="Bhaya D."/>
            <person name="Cohan F.M."/>
            <person name="Kuhl M."/>
            <person name="Bryant D.A."/>
            <person name="Ward D.M."/>
        </authorList>
    </citation>
    <scope>NUCLEOTIDE SEQUENCE [LARGE SCALE GENOMIC DNA]</scope>
    <source>
        <strain evidence="2">OS</strain>
    </source>
</reference>
<gene>
    <name evidence="2" type="ORF">D0433_12285</name>
</gene>
<proteinExistence type="predicted"/>
<dbReference type="Proteomes" id="UP000266389">
    <property type="component" value="Unassembled WGS sequence"/>
</dbReference>
<sequence length="335" mass="38488">MTSHVDADAAPTEKFLLYQREIAERLNSRNLRTHRYALYEQSLIQKSRFIRLNGVVHHYHDSHPDAPADMPTIILIHGWDCWWMWWHEVIAHLNQHGVRTIAYDLKGHGWSDEGTDYSLHALSLDLHALVQHLGLKRYHIAAFSLGSFVALNYAQQFEHEICSLTFFNFGIFPNNAQLEKVIPKVIPFIFDKFLRKIKVWWLIYAYARLTLARNHTTKENILVGVNSLRFISGKAIRETAKALAKREVTESLPKQIANLSIPVLLVAGKGDQVVRWKHTKALYEYAKRGRFELIKKCGHLITLELPQKTAELILSQIKLASSPSEVTLLGSEKTP</sequence>
<comment type="caution">
    <text evidence="2">The sequence shown here is derived from an EMBL/GenBank/DDBJ whole genome shotgun (WGS) entry which is preliminary data.</text>
</comment>
<dbReference type="InterPro" id="IPR000639">
    <property type="entry name" value="Epox_hydrolase-like"/>
</dbReference>
<feature type="domain" description="AB hydrolase-1" evidence="1">
    <location>
        <begin position="71"/>
        <end position="304"/>
    </location>
</feature>
<protein>
    <submittedName>
        <fullName evidence="2">Alpha/beta hydrolase</fullName>
    </submittedName>
</protein>
<dbReference type="InterPro" id="IPR029058">
    <property type="entry name" value="AB_hydrolase_fold"/>
</dbReference>
<dbReference type="InterPro" id="IPR000073">
    <property type="entry name" value="AB_hydrolase_1"/>
</dbReference>
<organism evidence="2 3">
    <name type="scientific">Candidatus Thermochlorobacter aerophilus</name>
    <dbReference type="NCBI Taxonomy" id="1868324"/>
    <lineage>
        <taxon>Bacteria</taxon>
        <taxon>Pseudomonadati</taxon>
        <taxon>Chlorobiota</taxon>
        <taxon>Chlorobiia</taxon>
        <taxon>Chlorobiales</taxon>
        <taxon>Candidatus Thermochlorobacteriaceae</taxon>
        <taxon>Candidatus Thermochlorobacter</taxon>
    </lineage>
</organism>
<dbReference type="Pfam" id="PF00561">
    <property type="entry name" value="Abhydrolase_1"/>
    <property type="match status" value="1"/>
</dbReference>
<dbReference type="SUPFAM" id="SSF53474">
    <property type="entry name" value="alpha/beta-Hydrolases"/>
    <property type="match status" value="1"/>
</dbReference>
<dbReference type="InterPro" id="IPR050266">
    <property type="entry name" value="AB_hydrolase_sf"/>
</dbReference>
<dbReference type="GO" id="GO:0016020">
    <property type="term" value="C:membrane"/>
    <property type="evidence" value="ECO:0007669"/>
    <property type="project" value="TreeGrafter"/>
</dbReference>
<evidence type="ECO:0000259" key="1">
    <source>
        <dbReference type="Pfam" id="PF00561"/>
    </source>
</evidence>
<dbReference type="Gene3D" id="3.40.50.1820">
    <property type="entry name" value="alpha/beta hydrolase"/>
    <property type="match status" value="1"/>
</dbReference>
<evidence type="ECO:0000313" key="2">
    <source>
        <dbReference type="EMBL" id="RFM23246.1"/>
    </source>
</evidence>